<keyword evidence="2" id="KW-1185">Reference proteome</keyword>
<evidence type="ECO:0000313" key="2">
    <source>
        <dbReference type="Proteomes" id="UP001187343"/>
    </source>
</evidence>
<gene>
    <name evidence="1" type="ORF">Q8A67_002967</name>
</gene>
<proteinExistence type="predicted"/>
<protein>
    <submittedName>
        <fullName evidence="1">Uncharacterized protein</fullName>
    </submittedName>
</protein>
<accession>A0AA88Q2B3</accession>
<organism evidence="1 2">
    <name type="scientific">Cirrhinus molitorella</name>
    <name type="common">mud carp</name>
    <dbReference type="NCBI Taxonomy" id="172907"/>
    <lineage>
        <taxon>Eukaryota</taxon>
        <taxon>Metazoa</taxon>
        <taxon>Chordata</taxon>
        <taxon>Craniata</taxon>
        <taxon>Vertebrata</taxon>
        <taxon>Euteleostomi</taxon>
        <taxon>Actinopterygii</taxon>
        <taxon>Neopterygii</taxon>
        <taxon>Teleostei</taxon>
        <taxon>Ostariophysi</taxon>
        <taxon>Cypriniformes</taxon>
        <taxon>Cyprinidae</taxon>
        <taxon>Labeoninae</taxon>
        <taxon>Labeonini</taxon>
        <taxon>Cirrhinus</taxon>
    </lineage>
</organism>
<dbReference type="EMBL" id="JAUYZG010000003">
    <property type="protein sequence ID" value="KAK2910834.1"/>
    <property type="molecule type" value="Genomic_DNA"/>
</dbReference>
<dbReference type="Proteomes" id="UP001187343">
    <property type="component" value="Unassembled WGS sequence"/>
</dbReference>
<name>A0AA88Q2B3_9TELE</name>
<evidence type="ECO:0000313" key="1">
    <source>
        <dbReference type="EMBL" id="KAK2910834.1"/>
    </source>
</evidence>
<comment type="caution">
    <text evidence="1">The sequence shown here is derived from an EMBL/GenBank/DDBJ whole genome shotgun (WGS) entry which is preliminary data.</text>
</comment>
<reference evidence="1" key="1">
    <citation type="submission" date="2023-08" db="EMBL/GenBank/DDBJ databases">
        <title>Chromosome-level Genome Assembly of mud carp (Cirrhinus molitorella).</title>
        <authorList>
            <person name="Liu H."/>
        </authorList>
    </citation>
    <scope>NUCLEOTIDE SEQUENCE</scope>
    <source>
        <strain evidence="1">Prfri</strain>
        <tissue evidence="1">Muscle</tissue>
    </source>
</reference>
<sequence length="140" mass="16008">MRSVLLTVQKTKEAKEDIESVKASLARSNEELQQWVCDVKQWATQVPDGNRTDDSVGLQHLIEGLYVGIQQKKRDLYRMTDRNKQRHKIRRRIVEEKKKLSDAVCQYNSLASSTTALNLSTRTFRVSILWVALCSSEAAA</sequence>
<dbReference type="AlphaFoldDB" id="A0AA88Q2B3"/>